<organism evidence="4 5">
    <name type="scientific">Globisporangium ultimum (strain ATCC 200006 / CBS 805.95 / DAOM BR144)</name>
    <name type="common">Pythium ultimum</name>
    <dbReference type="NCBI Taxonomy" id="431595"/>
    <lineage>
        <taxon>Eukaryota</taxon>
        <taxon>Sar</taxon>
        <taxon>Stramenopiles</taxon>
        <taxon>Oomycota</taxon>
        <taxon>Peronosporomycetes</taxon>
        <taxon>Pythiales</taxon>
        <taxon>Pythiaceae</taxon>
        <taxon>Globisporangium</taxon>
    </lineage>
</organism>
<dbReference type="SUPFAM" id="SSF56112">
    <property type="entry name" value="Protein kinase-like (PK-like)"/>
    <property type="match status" value="2"/>
</dbReference>
<accession>K3WQK0</accession>
<dbReference type="InterPro" id="IPR001245">
    <property type="entry name" value="Ser-Thr/Tyr_kinase_cat_dom"/>
</dbReference>
<dbReference type="HOGENOM" id="CLU_507641_0_0_1"/>
<dbReference type="InterPro" id="IPR036770">
    <property type="entry name" value="Ankyrin_rpt-contain_sf"/>
</dbReference>
<dbReference type="EnsemblProtists" id="PYU1_T007242">
    <property type="protein sequence ID" value="PYU1_T007242"/>
    <property type="gene ID" value="PYU1_G007227"/>
</dbReference>
<dbReference type="Gene3D" id="1.10.510.10">
    <property type="entry name" value="Transferase(Phosphotransferase) domain 1"/>
    <property type="match status" value="2"/>
</dbReference>
<evidence type="ECO:0000256" key="1">
    <source>
        <dbReference type="ARBA" id="ARBA00005843"/>
    </source>
</evidence>
<dbReference type="PROSITE" id="PS50011">
    <property type="entry name" value="PROTEIN_KINASE_DOM"/>
    <property type="match status" value="2"/>
</dbReference>
<dbReference type="InterPro" id="IPR002110">
    <property type="entry name" value="Ankyrin_rpt"/>
</dbReference>
<sequence length="537" mass="60399">MASRSTHSFSAVQVNARLTSEFTSNGNLREYLARHNDDHLAWKMLYELSLAVQYLHTRNVIHNDLRCNNVLVDGDGKAKLTERTATEVSRKILAPQLHTSPTADRARAILSYAAEIGDWKMCTFLVEPASGNAEIVQLLLDRGADINEKDNYGRSPLSFASEAGYFRVTTRTQTEELHCRRWYPLSHPHVRKLFGACHIEAQPFFVYEYGKQLKKFVETSNDLALAAHDTHIEPSDYASIDTYRFPQLDFDTIPVKLDRIRGRCQQLPASKWLIRDDGVTANATINLDRYLRTTLSEESIALATRSRQVAESHHVIYEELDRLLDMVDFMGYEGDQGTISNDLFLHELYEVALGLAYMHGMNVVHNDLKCDNVLVGMDEKAKLIDFGLSAIVNDAEITVNARRMGAVHWKSPEYLAGGRPTFASDVYSFAMCILEAVTGDIPWGSTMHSVAVKFHVKKGTIPTRPEMMNDKQWNLIELMTKQNPSQRCRGCASVPILTEEHTELGESVNEKDASGETALLAAARTNSSKSLYDLAHL</sequence>
<dbReference type="GO" id="GO:0005524">
    <property type="term" value="F:ATP binding"/>
    <property type="evidence" value="ECO:0007669"/>
    <property type="project" value="InterPro"/>
</dbReference>
<reference evidence="5" key="1">
    <citation type="journal article" date="2010" name="Genome Biol.">
        <title>Genome sequence of the necrotrophic plant pathogen Pythium ultimum reveals original pathogenicity mechanisms and effector repertoire.</title>
        <authorList>
            <person name="Levesque C.A."/>
            <person name="Brouwer H."/>
            <person name="Cano L."/>
            <person name="Hamilton J.P."/>
            <person name="Holt C."/>
            <person name="Huitema E."/>
            <person name="Raffaele S."/>
            <person name="Robideau G.P."/>
            <person name="Thines M."/>
            <person name="Win J."/>
            <person name="Zerillo M.M."/>
            <person name="Beakes G.W."/>
            <person name="Boore J.L."/>
            <person name="Busam D."/>
            <person name="Dumas B."/>
            <person name="Ferriera S."/>
            <person name="Fuerstenberg S.I."/>
            <person name="Gachon C.M."/>
            <person name="Gaulin E."/>
            <person name="Govers F."/>
            <person name="Grenville-Briggs L."/>
            <person name="Horner N."/>
            <person name="Hostetler J."/>
            <person name="Jiang R.H."/>
            <person name="Johnson J."/>
            <person name="Krajaejun T."/>
            <person name="Lin H."/>
            <person name="Meijer H.J."/>
            <person name="Moore B."/>
            <person name="Morris P."/>
            <person name="Phuntmart V."/>
            <person name="Puiu D."/>
            <person name="Shetty J."/>
            <person name="Stajich J.E."/>
            <person name="Tripathy S."/>
            <person name="Wawra S."/>
            <person name="van West P."/>
            <person name="Whitty B.R."/>
            <person name="Coutinho P.M."/>
            <person name="Henrissat B."/>
            <person name="Martin F."/>
            <person name="Thomas P.D."/>
            <person name="Tyler B.M."/>
            <person name="De Vries R.P."/>
            <person name="Kamoun S."/>
            <person name="Yandell M."/>
            <person name="Tisserat N."/>
            <person name="Buell C.R."/>
        </authorList>
    </citation>
    <scope>NUCLEOTIDE SEQUENCE</scope>
    <source>
        <strain evidence="5">DAOM:BR144</strain>
    </source>
</reference>
<feature type="domain" description="Protein kinase" evidence="3">
    <location>
        <begin position="1"/>
        <end position="205"/>
    </location>
</feature>
<evidence type="ECO:0000256" key="2">
    <source>
        <dbReference type="PROSITE-ProRule" id="PRU00023"/>
    </source>
</evidence>
<dbReference type="Pfam" id="PF07714">
    <property type="entry name" value="PK_Tyr_Ser-Thr"/>
    <property type="match status" value="2"/>
</dbReference>
<dbReference type="EMBL" id="GL376629">
    <property type="status" value="NOT_ANNOTATED_CDS"/>
    <property type="molecule type" value="Genomic_DNA"/>
</dbReference>
<dbReference type="Proteomes" id="UP000019132">
    <property type="component" value="Unassembled WGS sequence"/>
</dbReference>
<evidence type="ECO:0000313" key="4">
    <source>
        <dbReference type="EnsemblProtists" id="PYU1_T007242"/>
    </source>
</evidence>
<evidence type="ECO:0000259" key="3">
    <source>
        <dbReference type="PROSITE" id="PS50011"/>
    </source>
</evidence>
<dbReference type="Gene3D" id="1.25.40.20">
    <property type="entry name" value="Ankyrin repeat-containing domain"/>
    <property type="match status" value="1"/>
</dbReference>
<dbReference type="VEuPathDB" id="FungiDB:PYU1_G007227"/>
<dbReference type="InterPro" id="IPR008271">
    <property type="entry name" value="Ser/Thr_kinase_AS"/>
</dbReference>
<evidence type="ECO:0000313" key="5">
    <source>
        <dbReference type="Proteomes" id="UP000019132"/>
    </source>
</evidence>
<reference evidence="4" key="3">
    <citation type="submission" date="2015-02" db="UniProtKB">
        <authorList>
            <consortium name="EnsemblProtists"/>
        </authorList>
    </citation>
    <scope>IDENTIFICATION</scope>
    <source>
        <strain evidence="4">DAOM BR144</strain>
    </source>
</reference>
<dbReference type="PANTHER" id="PTHR44329:SF214">
    <property type="entry name" value="PROTEIN KINASE DOMAIN-CONTAINING PROTEIN"/>
    <property type="match status" value="1"/>
</dbReference>
<dbReference type="SMART" id="SM00220">
    <property type="entry name" value="S_TKc"/>
    <property type="match status" value="1"/>
</dbReference>
<dbReference type="eggNOG" id="KOG0197">
    <property type="taxonomic scope" value="Eukaryota"/>
</dbReference>
<protein>
    <recommendedName>
        <fullName evidence="3">Protein kinase domain-containing protein</fullName>
    </recommendedName>
</protein>
<dbReference type="InParanoid" id="K3WQK0"/>
<name>K3WQK0_GLOUD</name>
<dbReference type="InterPro" id="IPR000719">
    <property type="entry name" value="Prot_kinase_dom"/>
</dbReference>
<dbReference type="InterPro" id="IPR051681">
    <property type="entry name" value="Ser/Thr_Kinases-Pseudokinases"/>
</dbReference>
<feature type="domain" description="Protein kinase" evidence="3">
    <location>
        <begin position="217"/>
        <end position="504"/>
    </location>
</feature>
<keyword evidence="5" id="KW-1185">Reference proteome</keyword>
<dbReference type="STRING" id="431595.K3WQK0"/>
<comment type="similarity">
    <text evidence="1">Belongs to the protein kinase superfamily. TKL Ser/Thr protein kinase family.</text>
</comment>
<dbReference type="PROSITE" id="PS50088">
    <property type="entry name" value="ANK_REPEAT"/>
    <property type="match status" value="1"/>
</dbReference>
<dbReference type="InterPro" id="IPR011009">
    <property type="entry name" value="Kinase-like_dom_sf"/>
</dbReference>
<dbReference type="PROSITE" id="PS00109">
    <property type="entry name" value="PROTEIN_KINASE_TYR"/>
    <property type="match status" value="1"/>
</dbReference>
<feature type="repeat" description="ANK" evidence="2">
    <location>
        <begin position="131"/>
        <end position="151"/>
    </location>
</feature>
<proteinExistence type="inferred from homology"/>
<dbReference type="InterPro" id="IPR008266">
    <property type="entry name" value="Tyr_kinase_AS"/>
</dbReference>
<reference evidence="5" key="2">
    <citation type="submission" date="2010-04" db="EMBL/GenBank/DDBJ databases">
        <authorList>
            <person name="Buell R."/>
            <person name="Hamilton J."/>
            <person name="Hostetler J."/>
        </authorList>
    </citation>
    <scope>NUCLEOTIDE SEQUENCE [LARGE SCALE GENOMIC DNA]</scope>
    <source>
        <strain evidence="5">DAOM:BR144</strain>
    </source>
</reference>
<dbReference type="Pfam" id="PF13637">
    <property type="entry name" value="Ank_4"/>
    <property type="match status" value="1"/>
</dbReference>
<dbReference type="GO" id="GO:0004674">
    <property type="term" value="F:protein serine/threonine kinase activity"/>
    <property type="evidence" value="ECO:0007669"/>
    <property type="project" value="TreeGrafter"/>
</dbReference>
<dbReference type="SUPFAM" id="SSF48403">
    <property type="entry name" value="Ankyrin repeat"/>
    <property type="match status" value="1"/>
</dbReference>
<dbReference type="AlphaFoldDB" id="K3WQK0"/>
<dbReference type="PROSITE" id="PS00108">
    <property type="entry name" value="PROTEIN_KINASE_ST"/>
    <property type="match status" value="1"/>
</dbReference>
<keyword evidence="2" id="KW-0040">ANK repeat</keyword>
<dbReference type="PANTHER" id="PTHR44329">
    <property type="entry name" value="SERINE/THREONINE-PROTEIN KINASE TNNI3K-RELATED"/>
    <property type="match status" value="1"/>
</dbReference>